<keyword evidence="2" id="KW-1185">Reference proteome</keyword>
<gene>
    <name evidence="1" type="ORF">HPE63_11545</name>
</gene>
<proteinExistence type="predicted"/>
<comment type="caution">
    <text evidence="1">The sequence shown here is derived from an EMBL/GenBank/DDBJ whole genome shotgun (WGS) entry which is preliminary data.</text>
</comment>
<dbReference type="Proteomes" id="UP000598350">
    <property type="component" value="Unassembled WGS sequence"/>
</dbReference>
<evidence type="ECO:0000313" key="2">
    <source>
        <dbReference type="Proteomes" id="UP000598350"/>
    </source>
</evidence>
<dbReference type="RefSeq" id="WP_188314430.1">
    <property type="nucleotide sequence ID" value="NZ_JABTCG010000004.1"/>
</dbReference>
<organism evidence="1 2">
    <name type="scientific">Maribacter arenosus</name>
    <dbReference type="NCBI Taxonomy" id="1854708"/>
    <lineage>
        <taxon>Bacteria</taxon>
        <taxon>Pseudomonadati</taxon>
        <taxon>Bacteroidota</taxon>
        <taxon>Flavobacteriia</taxon>
        <taxon>Flavobacteriales</taxon>
        <taxon>Flavobacteriaceae</taxon>
        <taxon>Maribacter</taxon>
    </lineage>
</organism>
<evidence type="ECO:0008006" key="3">
    <source>
        <dbReference type="Google" id="ProtNLM"/>
    </source>
</evidence>
<accession>A0ABR7VCB7</accession>
<reference evidence="1 2" key="1">
    <citation type="submission" date="2020-05" db="EMBL/GenBank/DDBJ databases">
        <title>The draft genome sequence of Maribacter arenosus CAU 1321.</title>
        <authorList>
            <person name="Mu L."/>
        </authorList>
    </citation>
    <scope>NUCLEOTIDE SEQUENCE [LARGE SCALE GENOMIC DNA]</scope>
    <source>
        <strain evidence="1 2">CAU 1321</strain>
    </source>
</reference>
<evidence type="ECO:0000313" key="1">
    <source>
        <dbReference type="EMBL" id="MBD0851303.1"/>
    </source>
</evidence>
<name>A0ABR7VCB7_9FLAO</name>
<dbReference type="EMBL" id="JABTCG010000004">
    <property type="protein sequence ID" value="MBD0851303.1"/>
    <property type="molecule type" value="Genomic_DNA"/>
</dbReference>
<protein>
    <recommendedName>
        <fullName evidence="3">Secreted protein</fullName>
    </recommendedName>
</protein>
<sequence>MKPQEPFLLVVMLMTISSGKRPIDGPLMMKIPETDDAARIVSARLEAPIILKKRVLSVQHYCLMWRIPE</sequence>